<evidence type="ECO:0000256" key="9">
    <source>
        <dbReference type="ARBA" id="ARBA00033387"/>
    </source>
</evidence>
<evidence type="ECO:0000259" key="13">
    <source>
        <dbReference type="PROSITE" id="PS51562"/>
    </source>
</evidence>
<evidence type="ECO:0000256" key="5">
    <source>
        <dbReference type="ARBA" id="ARBA00022691"/>
    </source>
</evidence>
<keyword evidence="5" id="KW-0949">S-adenosyl-L-methionine</keyword>
<proteinExistence type="predicted"/>
<feature type="compositionally biased region" description="Polar residues" evidence="12">
    <location>
        <begin position="64"/>
        <end position="88"/>
    </location>
</feature>
<organism evidence="14 15">
    <name type="scientific">Somion occarium</name>
    <dbReference type="NCBI Taxonomy" id="3059160"/>
    <lineage>
        <taxon>Eukaryota</taxon>
        <taxon>Fungi</taxon>
        <taxon>Dikarya</taxon>
        <taxon>Basidiomycota</taxon>
        <taxon>Agaricomycotina</taxon>
        <taxon>Agaricomycetes</taxon>
        <taxon>Polyporales</taxon>
        <taxon>Cerrenaceae</taxon>
        <taxon>Somion</taxon>
    </lineage>
</organism>
<dbReference type="EC" id="2.1.1.56" evidence="2"/>
<feature type="domain" description="MRNA cap 0 methyltransferase" evidence="13">
    <location>
        <begin position="256"/>
        <end position="564"/>
    </location>
</feature>
<dbReference type="SUPFAM" id="SSF53335">
    <property type="entry name" value="S-adenosyl-L-methionine-dependent methyltransferases"/>
    <property type="match status" value="1"/>
</dbReference>
<keyword evidence="6" id="KW-0694">RNA-binding</keyword>
<dbReference type="CDD" id="cd02440">
    <property type="entry name" value="AdoMet_MTases"/>
    <property type="match status" value="1"/>
</dbReference>
<evidence type="ECO:0000256" key="8">
    <source>
        <dbReference type="ARBA" id="ARBA00032772"/>
    </source>
</evidence>
<evidence type="ECO:0000256" key="11">
    <source>
        <dbReference type="ARBA" id="ARBA00049739"/>
    </source>
</evidence>
<keyword evidence="15" id="KW-1185">Reference proteome</keyword>
<feature type="compositionally biased region" description="Basic and acidic residues" evidence="12">
    <location>
        <begin position="91"/>
        <end position="101"/>
    </location>
</feature>
<evidence type="ECO:0000256" key="7">
    <source>
        <dbReference type="ARBA" id="ARBA00023042"/>
    </source>
</evidence>
<evidence type="ECO:0000256" key="10">
    <source>
        <dbReference type="ARBA" id="ARBA00044712"/>
    </source>
</evidence>
<dbReference type="InterPro" id="IPR004971">
    <property type="entry name" value="mRNA_G-N7_MeTrfase_dom"/>
</dbReference>
<feature type="region of interest" description="Disordered" evidence="12">
    <location>
        <begin position="1"/>
        <end position="174"/>
    </location>
</feature>
<dbReference type="Proteomes" id="UP001497453">
    <property type="component" value="Chromosome 3"/>
</dbReference>
<accession>A0ABP1D7G5</accession>
<evidence type="ECO:0000256" key="3">
    <source>
        <dbReference type="ARBA" id="ARBA00022603"/>
    </source>
</evidence>
<comment type="catalytic activity">
    <reaction evidence="10">
        <text>a 5'-end (5'-triphosphoguanosine)-ribonucleoside in mRNA + S-adenosyl-L-methionine = a 5'-end (N(7)-methyl 5'-triphosphoguanosine)-ribonucleoside in mRNA + S-adenosyl-L-homocysteine</text>
        <dbReference type="Rhea" id="RHEA:67008"/>
        <dbReference type="Rhea" id="RHEA-COMP:17166"/>
        <dbReference type="Rhea" id="RHEA-COMP:17167"/>
        <dbReference type="ChEBI" id="CHEBI:57856"/>
        <dbReference type="ChEBI" id="CHEBI:59789"/>
        <dbReference type="ChEBI" id="CHEBI:156461"/>
        <dbReference type="ChEBI" id="CHEBI:167617"/>
        <dbReference type="EC" id="2.1.1.56"/>
    </reaction>
</comment>
<feature type="compositionally biased region" description="Polar residues" evidence="12">
    <location>
        <begin position="35"/>
        <end position="53"/>
    </location>
</feature>
<evidence type="ECO:0000256" key="1">
    <source>
        <dbReference type="ARBA" id="ARBA00003378"/>
    </source>
</evidence>
<keyword evidence="7" id="KW-0507">mRNA processing</keyword>
<evidence type="ECO:0000256" key="2">
    <source>
        <dbReference type="ARBA" id="ARBA00011926"/>
    </source>
</evidence>
<keyword evidence="7" id="KW-0506">mRNA capping</keyword>
<comment type="function">
    <text evidence="1">Responsible for methylating the 5'-cap structure of mRNAs.</text>
</comment>
<evidence type="ECO:0000256" key="12">
    <source>
        <dbReference type="SAM" id="MobiDB-lite"/>
    </source>
</evidence>
<dbReference type="PROSITE" id="PS51562">
    <property type="entry name" value="RNA_CAP0_MT"/>
    <property type="match status" value="1"/>
</dbReference>
<feature type="compositionally biased region" description="Low complexity" evidence="12">
    <location>
        <begin position="128"/>
        <end position="150"/>
    </location>
</feature>
<evidence type="ECO:0000313" key="15">
    <source>
        <dbReference type="Proteomes" id="UP001497453"/>
    </source>
</evidence>
<evidence type="ECO:0000313" key="14">
    <source>
        <dbReference type="EMBL" id="CAL1703802.1"/>
    </source>
</evidence>
<keyword evidence="4" id="KW-0808">Transferase</keyword>
<protein>
    <recommendedName>
        <fullName evidence="11">mRNA cap guanine-N(7) methyltransferase</fullName>
        <ecNumber evidence="2">2.1.1.56</ecNumber>
    </recommendedName>
    <alternativeName>
        <fullName evidence="8">mRNA (guanine-N(7))-methyltransferase</fullName>
    </alternativeName>
    <alternativeName>
        <fullName evidence="9">mRNA cap methyltransferase</fullName>
    </alternativeName>
</protein>
<dbReference type="Gene3D" id="3.40.50.150">
    <property type="entry name" value="Vaccinia Virus protein VP39"/>
    <property type="match status" value="1"/>
</dbReference>
<dbReference type="InterPro" id="IPR039753">
    <property type="entry name" value="RG7MT1"/>
</dbReference>
<dbReference type="Pfam" id="PF03291">
    <property type="entry name" value="mRNA_G-N7_MeTrfase"/>
    <property type="match status" value="2"/>
</dbReference>
<gene>
    <name evidence="14" type="ORF">GFSPODELE1_LOCUS4725</name>
</gene>
<dbReference type="PANTHER" id="PTHR12189:SF2">
    <property type="entry name" value="MRNA CAP GUANINE-N7 METHYLTRANSFERASE"/>
    <property type="match status" value="1"/>
</dbReference>
<feature type="compositionally biased region" description="Pro residues" evidence="12">
    <location>
        <begin position="151"/>
        <end position="169"/>
    </location>
</feature>
<dbReference type="PANTHER" id="PTHR12189">
    <property type="entry name" value="MRNA GUANINE-7- METHYLTRANSFERASE"/>
    <property type="match status" value="1"/>
</dbReference>
<dbReference type="InterPro" id="IPR029063">
    <property type="entry name" value="SAM-dependent_MTases_sf"/>
</dbReference>
<evidence type="ECO:0000256" key="4">
    <source>
        <dbReference type="ARBA" id="ARBA00022679"/>
    </source>
</evidence>
<sequence>MPAFDPVRDAVLNSPVTPNPPLPSRIRLELPVANPITNPSPTSSDSARSTASPLTRRATDLSMLLNSDPPQDTPLFTPTTPRGPTNFSHILHPDSSPDEKLGSSQPLRRKPFSSSDTSYFPEPPAEQSRPSTATSTTPSTSSPPITKRVPLPLPPKPVAMPPPPVPPRSTIPYAPRKRITPATSVLVPLTSSEMDWYRNYPGGIGTQILRSSTKRKRLEEADEEGLPPHKRSRDVGLVVSHYNLRPEVGVDKRNESPIIGLKSFNNWVKSVLITQHAHPVLARSPNAGTYPISGPPDMRGRVGGNRAAGKVLDMGCGKGGDLSKWVKAKIREYVGIDIAEVSIDQARERYSSLRAPKFSASFAAADCYAHSFSDTLPPSMFQAVFPPAGQPFDVVSMQFCMHYAFESEEKARTMLENVSKWMRDGGVFLGTIPNSAQLLEQLDALPEDAEDLSFGNSVYKIRFDDRKERPLFGHRYWFYLKDAVDDVPEYIVHWDHLVQMATEYDLYPTYMKEFHEVFSENQEHAEFGPLLQRMKVVDANGESQMDEDQWEAASKHLHRVCFREAVTMNRASLKSCRTVRRIQNYASRICLSSHITPGTPSLYLRRESLRQRGLRFGSRSSGKGARWPP</sequence>
<evidence type="ECO:0000256" key="6">
    <source>
        <dbReference type="ARBA" id="ARBA00022884"/>
    </source>
</evidence>
<reference evidence="15" key="1">
    <citation type="submission" date="2024-04" db="EMBL/GenBank/DDBJ databases">
        <authorList>
            <person name="Shaw F."/>
            <person name="Minotto A."/>
        </authorList>
    </citation>
    <scope>NUCLEOTIDE SEQUENCE [LARGE SCALE GENOMIC DNA]</scope>
</reference>
<dbReference type="EMBL" id="OZ037946">
    <property type="protein sequence ID" value="CAL1703802.1"/>
    <property type="molecule type" value="Genomic_DNA"/>
</dbReference>
<name>A0ABP1D7G5_9APHY</name>
<keyword evidence="3" id="KW-0489">Methyltransferase</keyword>
<feature type="compositionally biased region" description="Polar residues" evidence="12">
    <location>
        <begin position="102"/>
        <end position="118"/>
    </location>
</feature>